<feature type="region of interest" description="Disordered" evidence="1">
    <location>
        <begin position="448"/>
        <end position="467"/>
    </location>
</feature>
<feature type="signal peptide" evidence="2">
    <location>
        <begin position="1"/>
        <end position="31"/>
    </location>
</feature>
<dbReference type="AlphaFoldDB" id="A0A5C6A676"/>
<accession>A0A5C6A676</accession>
<reference evidence="3 4" key="1">
    <citation type="submission" date="2019-02" db="EMBL/GenBank/DDBJ databases">
        <title>Deep-cultivation of Planctomycetes and their phenomic and genomic characterization uncovers novel biology.</title>
        <authorList>
            <person name="Wiegand S."/>
            <person name="Jogler M."/>
            <person name="Boedeker C."/>
            <person name="Pinto D."/>
            <person name="Vollmers J."/>
            <person name="Rivas-Marin E."/>
            <person name="Kohn T."/>
            <person name="Peeters S.H."/>
            <person name="Heuer A."/>
            <person name="Rast P."/>
            <person name="Oberbeckmann S."/>
            <person name="Bunk B."/>
            <person name="Jeske O."/>
            <person name="Meyerdierks A."/>
            <person name="Storesund J.E."/>
            <person name="Kallscheuer N."/>
            <person name="Luecker S."/>
            <person name="Lage O.M."/>
            <person name="Pohl T."/>
            <person name="Merkel B.J."/>
            <person name="Hornburger P."/>
            <person name="Mueller R.-W."/>
            <person name="Bruemmer F."/>
            <person name="Labrenz M."/>
            <person name="Spormann A.M."/>
            <person name="Op Den Camp H."/>
            <person name="Overmann J."/>
            <person name="Amann R."/>
            <person name="Jetten M.S.M."/>
            <person name="Mascher T."/>
            <person name="Medema M.H."/>
            <person name="Devos D.P."/>
            <person name="Kaster A.-K."/>
            <person name="Ovreas L."/>
            <person name="Rohde M."/>
            <person name="Galperin M.Y."/>
            <person name="Jogler C."/>
        </authorList>
    </citation>
    <scope>NUCLEOTIDE SEQUENCE [LARGE SCALE GENOMIC DNA]</scope>
    <source>
        <strain evidence="3 4">Pla108</strain>
    </source>
</reference>
<evidence type="ECO:0000313" key="4">
    <source>
        <dbReference type="Proteomes" id="UP000317421"/>
    </source>
</evidence>
<protein>
    <recommendedName>
        <fullName evidence="5">Dockerin domain-containing protein</fullName>
    </recommendedName>
</protein>
<evidence type="ECO:0008006" key="5">
    <source>
        <dbReference type="Google" id="ProtNLM"/>
    </source>
</evidence>
<sequence precursor="true">MSAPTFLRSFWRFVTVCLLIFATFMATTVDAIEVDFDTFDDLDRFDVHSGSFIGVLQGSNAGVGNSGGLSPASKVELTFNETGFDLSEPVTVSTYFKTSSGNGVFASPYEMASVYVTSSLDGRPSVSTYASVGVELERDFAANTDVVNAFIHIPGQIWPILSTELGYKLPPNTWYELSLTLTREADVLRQAVTIYNHGSTGLTQPGSLVDSFSSGYSDESVISNDSTLFAGFGARNGLVSGLDNFRLEASGITPPTETVTITPTFDAQRVASSNYPLGALNQTTLDIDGGSGTSFPPLEVLTEFPLDQIPANAEIVNAQLVLDATTSSSGIVIQAMGYEGDGLASLSDPGDSLTEFGREYGPFTSDSDIYIDLDPTKIQTLLGEASHVGFLLKSQAAGPYIRIASNESTTGIGPRLVLEYSVVAAPLPGDYNDDGVVDAADYTVWRDAEGGDVPSGTGADGNDDGKIDQDDYDIWAAHYGTVSDPVQSESVPEPNAMALAFLASVIASYRYR</sequence>
<feature type="chain" id="PRO_5022745218" description="Dockerin domain-containing protein" evidence="2">
    <location>
        <begin position="32"/>
        <end position="512"/>
    </location>
</feature>
<dbReference type="InterPro" id="IPR036439">
    <property type="entry name" value="Dockerin_dom_sf"/>
</dbReference>
<dbReference type="GO" id="GO:0000272">
    <property type="term" value="P:polysaccharide catabolic process"/>
    <property type="evidence" value="ECO:0007669"/>
    <property type="project" value="InterPro"/>
</dbReference>
<dbReference type="Gene3D" id="1.10.1330.10">
    <property type="entry name" value="Dockerin domain"/>
    <property type="match status" value="1"/>
</dbReference>
<dbReference type="SUPFAM" id="SSF63446">
    <property type="entry name" value="Type I dockerin domain"/>
    <property type="match status" value="1"/>
</dbReference>
<gene>
    <name evidence="3" type="ORF">Pla108_37080</name>
</gene>
<evidence type="ECO:0000256" key="1">
    <source>
        <dbReference type="SAM" id="MobiDB-lite"/>
    </source>
</evidence>
<keyword evidence="2" id="KW-0732">Signal</keyword>
<organism evidence="3 4">
    <name type="scientific">Botrimarina colliarenosi</name>
    <dbReference type="NCBI Taxonomy" id="2528001"/>
    <lineage>
        <taxon>Bacteria</taxon>
        <taxon>Pseudomonadati</taxon>
        <taxon>Planctomycetota</taxon>
        <taxon>Planctomycetia</taxon>
        <taxon>Pirellulales</taxon>
        <taxon>Lacipirellulaceae</taxon>
        <taxon>Botrimarina</taxon>
    </lineage>
</organism>
<keyword evidence="4" id="KW-1185">Reference proteome</keyword>
<dbReference type="Proteomes" id="UP000317421">
    <property type="component" value="Unassembled WGS sequence"/>
</dbReference>
<dbReference type="PROSITE" id="PS00018">
    <property type="entry name" value="EF_HAND_1"/>
    <property type="match status" value="1"/>
</dbReference>
<comment type="caution">
    <text evidence="3">The sequence shown here is derived from an EMBL/GenBank/DDBJ whole genome shotgun (WGS) entry which is preliminary data.</text>
</comment>
<dbReference type="OrthoDB" id="282952at2"/>
<evidence type="ECO:0000313" key="3">
    <source>
        <dbReference type="EMBL" id="TWT94857.1"/>
    </source>
</evidence>
<dbReference type="EMBL" id="SJPR01000006">
    <property type="protein sequence ID" value="TWT94857.1"/>
    <property type="molecule type" value="Genomic_DNA"/>
</dbReference>
<proteinExistence type="predicted"/>
<dbReference type="InterPro" id="IPR018247">
    <property type="entry name" value="EF_Hand_1_Ca_BS"/>
</dbReference>
<name>A0A5C6A676_9BACT</name>
<evidence type="ECO:0000256" key="2">
    <source>
        <dbReference type="SAM" id="SignalP"/>
    </source>
</evidence>